<dbReference type="CDD" id="cd07010">
    <property type="entry name" value="cupin_PMI_type_I_N_bac"/>
    <property type="match status" value="1"/>
</dbReference>
<dbReference type="InterPro" id="IPR014628">
    <property type="entry name" value="Man6P_isomerase_Firm_short"/>
</dbReference>
<evidence type="ECO:0000256" key="1">
    <source>
        <dbReference type="ARBA" id="ARBA00022723"/>
    </source>
</evidence>
<reference evidence="4 5" key="1">
    <citation type="journal article" date="2019" name="Gut">
        <title>Antibiotics-induced monodominance of a novel gut bacterial order.</title>
        <authorList>
            <person name="Hildebrand F."/>
            <person name="Moitinho-Silva L."/>
            <person name="Blasche S."/>
            <person name="Jahn M.T."/>
            <person name="Gossmann T.I."/>
            <person name="Heuerta-Cepas J."/>
            <person name="Hercog R."/>
            <person name="Luetge M."/>
            <person name="Bahram M."/>
            <person name="Pryszlak A."/>
            <person name="Alves R.J."/>
            <person name="Waszak S.M."/>
            <person name="Zhu A."/>
            <person name="Ye L."/>
            <person name="Costea P.I."/>
            <person name="Aalvink S."/>
            <person name="Belzer C."/>
            <person name="Forslund S.K."/>
            <person name="Sunagawa S."/>
            <person name="Hentschel U."/>
            <person name="Merten C."/>
            <person name="Patil K.R."/>
            <person name="Benes V."/>
            <person name="Bork P."/>
        </authorList>
    </citation>
    <scope>NUCLEOTIDE SEQUENCE [LARGE SCALE GENOMIC DNA]</scope>
    <source>
        <strain evidence="4 5">HDS1380</strain>
    </source>
</reference>
<dbReference type="RefSeq" id="WP_129225861.1">
    <property type="nucleotide sequence ID" value="NZ_SDOZ01000002.1"/>
</dbReference>
<dbReference type="GO" id="GO:0046872">
    <property type="term" value="F:metal ion binding"/>
    <property type="evidence" value="ECO:0007669"/>
    <property type="project" value="UniProtKB-KW"/>
</dbReference>
<gene>
    <name evidence="4" type="ORF">ESZ91_07825</name>
</gene>
<comment type="caution">
    <text evidence="4">The sequence shown here is derived from an EMBL/GenBank/DDBJ whole genome shotgun (WGS) entry which is preliminary data.</text>
</comment>
<dbReference type="PIRSF" id="PIRSF036894">
    <property type="entry name" value="PMI_Firm_short"/>
    <property type="match status" value="1"/>
</dbReference>
<dbReference type="AlphaFoldDB" id="A0A4Q2KGL1"/>
<organism evidence="4 5">
    <name type="scientific">Candidatus Borkfalkia ceftriaxoniphila</name>
    <dbReference type="NCBI Taxonomy" id="2508949"/>
    <lineage>
        <taxon>Bacteria</taxon>
        <taxon>Bacillati</taxon>
        <taxon>Bacillota</taxon>
        <taxon>Clostridia</taxon>
        <taxon>Christensenellales</taxon>
        <taxon>Christensenellaceae</taxon>
        <taxon>Candidatus Borkfalkia</taxon>
    </lineage>
</organism>
<dbReference type="GO" id="GO:0005975">
    <property type="term" value="P:carbohydrate metabolic process"/>
    <property type="evidence" value="ECO:0007669"/>
    <property type="project" value="InterPro"/>
</dbReference>
<evidence type="ECO:0000313" key="5">
    <source>
        <dbReference type="Proteomes" id="UP000291269"/>
    </source>
</evidence>
<feature type="binding site" evidence="3">
    <location>
        <position position="108"/>
    </location>
    <ligand>
        <name>Zn(2+)</name>
        <dbReference type="ChEBI" id="CHEBI:29105"/>
    </ligand>
</feature>
<dbReference type="PANTHER" id="PTHR42742">
    <property type="entry name" value="TRANSCRIPTIONAL REPRESSOR MPRA"/>
    <property type="match status" value="1"/>
</dbReference>
<evidence type="ECO:0000256" key="2">
    <source>
        <dbReference type="ARBA" id="ARBA00022833"/>
    </source>
</evidence>
<keyword evidence="5" id="KW-1185">Reference proteome</keyword>
<dbReference type="InterPro" id="IPR014710">
    <property type="entry name" value="RmlC-like_jellyroll"/>
</dbReference>
<name>A0A4Q2KGL1_9FIRM</name>
<dbReference type="InterPro" id="IPR051804">
    <property type="entry name" value="Carb_Metab_Reg_Kinase/Isom"/>
</dbReference>
<dbReference type="GO" id="GO:0004476">
    <property type="term" value="F:mannose-6-phosphate isomerase activity"/>
    <property type="evidence" value="ECO:0007669"/>
    <property type="project" value="InterPro"/>
</dbReference>
<dbReference type="OrthoDB" id="9808275at2"/>
<sequence length="347" mass="39406">MMEDTKLCTRPLFFERNRVSRVYRGGLLFHDFFGDEPKDSRKPEEWVGSLVRAMDKEDGEGLSVVRGENVSFAELAARRPELLFGENNRFDVLVKVLDSAERLPVQTHPDRAFSEKYLNSTFGKTEMWLILKTRPDACIYLGFGRKISKERFSELAEQTKTAPDAMLPYLNRVEVREGDVYLIPARTVHAIGAGCLILEVQEPTDFTIQPEYWCGDYLLNEREMYLGLKKDEALDCFDFGSCGTDVALRAKKRPKIIRKTNAALWESLIGEKDTPCFSVERLSITRGKETLGRAPALCVVLEGEGMIRGENYGEQLKRGDYFFLPACAADKYFISSESSIQIAVCKN</sequence>
<evidence type="ECO:0000256" key="3">
    <source>
        <dbReference type="PIRSR" id="PIRSR036894-1"/>
    </source>
</evidence>
<dbReference type="Proteomes" id="UP000291269">
    <property type="component" value="Unassembled WGS sequence"/>
</dbReference>
<dbReference type="InterPro" id="IPR011051">
    <property type="entry name" value="RmlC_Cupin_sf"/>
</dbReference>
<feature type="binding site" evidence="3">
    <location>
        <position position="189"/>
    </location>
    <ligand>
        <name>Zn(2+)</name>
        <dbReference type="ChEBI" id="CHEBI:29105"/>
    </ligand>
</feature>
<evidence type="ECO:0000313" key="4">
    <source>
        <dbReference type="EMBL" id="RXZ62293.1"/>
    </source>
</evidence>
<comment type="cofactor">
    <cofactor evidence="3">
        <name>Zn(2+)</name>
        <dbReference type="ChEBI" id="CHEBI:29105"/>
    </cofactor>
    <text evidence="3">Binds 1 zinc ion per subunit.</text>
</comment>
<proteinExistence type="predicted"/>
<dbReference type="SUPFAM" id="SSF51182">
    <property type="entry name" value="RmlC-like cupins"/>
    <property type="match status" value="1"/>
</dbReference>
<keyword evidence="1 3" id="KW-0479">Metal-binding</keyword>
<keyword evidence="2 3" id="KW-0862">Zinc</keyword>
<accession>A0A4Q2KGL1</accession>
<dbReference type="Gene3D" id="2.60.120.10">
    <property type="entry name" value="Jelly Rolls"/>
    <property type="match status" value="2"/>
</dbReference>
<protein>
    <submittedName>
        <fullName evidence="4">Mannose-6-phosphate isomerase</fullName>
    </submittedName>
</protein>
<dbReference type="PANTHER" id="PTHR42742:SF3">
    <property type="entry name" value="FRUCTOKINASE"/>
    <property type="match status" value="1"/>
</dbReference>
<dbReference type="EMBL" id="SDOZ01000002">
    <property type="protein sequence ID" value="RXZ62293.1"/>
    <property type="molecule type" value="Genomic_DNA"/>
</dbReference>
<feature type="binding site" evidence="3">
    <location>
        <position position="126"/>
    </location>
    <ligand>
        <name>Zn(2+)</name>
        <dbReference type="ChEBI" id="CHEBI:29105"/>
    </ligand>
</feature>
<keyword evidence="4" id="KW-0413">Isomerase</keyword>